<feature type="compositionally biased region" description="Polar residues" evidence="1">
    <location>
        <begin position="75"/>
        <end position="87"/>
    </location>
</feature>
<dbReference type="Proteomes" id="UP000325313">
    <property type="component" value="Unassembled WGS sequence"/>
</dbReference>
<dbReference type="AlphaFoldDB" id="A0A5B0PSJ5"/>
<evidence type="ECO:0000313" key="2">
    <source>
        <dbReference type="EMBL" id="KAA1103642.1"/>
    </source>
</evidence>
<feature type="compositionally biased region" description="Basic and acidic residues" evidence="1">
    <location>
        <begin position="1"/>
        <end position="14"/>
    </location>
</feature>
<dbReference type="EMBL" id="VDEP01000321">
    <property type="protein sequence ID" value="KAA1103642.1"/>
    <property type="molecule type" value="Genomic_DNA"/>
</dbReference>
<comment type="caution">
    <text evidence="2">The sequence shown here is derived from an EMBL/GenBank/DDBJ whole genome shotgun (WGS) entry which is preliminary data.</text>
</comment>
<accession>A0A5B0PSJ5</accession>
<name>A0A5B0PSJ5_PUCGR</name>
<protein>
    <submittedName>
        <fullName evidence="2">Uncharacterized protein</fullName>
    </submittedName>
</protein>
<gene>
    <name evidence="2" type="ORF">PGTUg99_000549</name>
</gene>
<feature type="region of interest" description="Disordered" evidence="1">
    <location>
        <begin position="75"/>
        <end position="94"/>
    </location>
</feature>
<evidence type="ECO:0000256" key="1">
    <source>
        <dbReference type="SAM" id="MobiDB-lite"/>
    </source>
</evidence>
<feature type="region of interest" description="Disordered" evidence="1">
    <location>
        <begin position="1"/>
        <end position="41"/>
    </location>
</feature>
<evidence type="ECO:0000313" key="3">
    <source>
        <dbReference type="Proteomes" id="UP000325313"/>
    </source>
</evidence>
<sequence>MARSLLEEEPSKYGEEDDQSMETEPINKEGDQSMQNRSRFPWQGKHLPLELAPHPMIIQWKRNPLRVRTIFQQNRFHLNRQGATPLSKSKPARS</sequence>
<proteinExistence type="predicted"/>
<organism evidence="2 3">
    <name type="scientific">Puccinia graminis f. sp. tritici</name>
    <dbReference type="NCBI Taxonomy" id="56615"/>
    <lineage>
        <taxon>Eukaryota</taxon>
        <taxon>Fungi</taxon>
        <taxon>Dikarya</taxon>
        <taxon>Basidiomycota</taxon>
        <taxon>Pucciniomycotina</taxon>
        <taxon>Pucciniomycetes</taxon>
        <taxon>Pucciniales</taxon>
        <taxon>Pucciniaceae</taxon>
        <taxon>Puccinia</taxon>
    </lineage>
</organism>
<reference evidence="2 3" key="1">
    <citation type="submission" date="2019-05" db="EMBL/GenBank/DDBJ databases">
        <title>Emergence of the Ug99 lineage of the wheat stem rust pathogen through somatic hybridization.</title>
        <authorList>
            <person name="Li F."/>
            <person name="Upadhyaya N.M."/>
            <person name="Sperschneider J."/>
            <person name="Matny O."/>
            <person name="Nguyen-Phuc H."/>
            <person name="Mago R."/>
            <person name="Raley C."/>
            <person name="Miller M.E."/>
            <person name="Silverstein K.A.T."/>
            <person name="Henningsen E."/>
            <person name="Hirsch C.D."/>
            <person name="Visser B."/>
            <person name="Pretorius Z.A."/>
            <person name="Steffenson B.J."/>
            <person name="Schwessinger B."/>
            <person name="Dodds P.N."/>
            <person name="Figueroa M."/>
        </authorList>
    </citation>
    <scope>NUCLEOTIDE SEQUENCE [LARGE SCALE GENOMIC DNA]</scope>
    <source>
        <strain evidence="2 3">Ug99</strain>
    </source>
</reference>